<reference evidence="3" key="2">
    <citation type="submission" date="2025-05" db="UniProtKB">
        <authorList>
            <consortium name="EnsemblMetazoa"/>
        </authorList>
    </citation>
    <scope>IDENTIFICATION</scope>
</reference>
<dbReference type="PANTHER" id="PTHR43157:SF31">
    <property type="entry name" value="PHOSPHATIDYLINOSITOL-GLYCAN BIOSYNTHESIS CLASS F PROTEIN"/>
    <property type="match status" value="1"/>
</dbReference>
<sequence>MWKYIAGSVVAGSVAYGLVKYFAGGVCHCTARLDGQVVVITGANSGIGKALGLELAQRGATLVLACRNINKGLEAKKYILKYSNSKNIKIFVKELDLCKISSIVKFAETLKTEFTEIYALVNNAGVFYHPQDLTEDGFEITLQTNYLGPFILTHHLLDLLKRSVHARIVNISSEAHRLVNVYDLNAVTKCQTEFRDNFIAYGVSKLAINLFTKELSQKLLSTNVIINAANPGNVETSIFRNFPPLSNPWLYALQWPIRILVIKNPKQGAQTPLHLLLTSNRTTGQYFSDCKLALPSPIAASDKAAHDYYALTLEILADKFNTESEC</sequence>
<dbReference type="InterPro" id="IPR036291">
    <property type="entry name" value="NAD(P)-bd_dom_sf"/>
</dbReference>
<evidence type="ECO:0000256" key="2">
    <source>
        <dbReference type="RuleBase" id="RU000363"/>
    </source>
</evidence>
<dbReference type="RefSeq" id="XP_028145152.1">
    <property type="nucleotide sequence ID" value="XM_028289351.1"/>
</dbReference>
<name>A0A6P7GGP9_DIAVI</name>
<dbReference type="PRINTS" id="PR00081">
    <property type="entry name" value="GDHRDH"/>
</dbReference>
<dbReference type="GO" id="GO:0016491">
    <property type="term" value="F:oxidoreductase activity"/>
    <property type="evidence" value="ECO:0007669"/>
    <property type="project" value="UniProtKB-KW"/>
</dbReference>
<dbReference type="AlphaFoldDB" id="A0A6P7GGP9"/>
<dbReference type="PANTHER" id="PTHR43157">
    <property type="entry name" value="PHOSPHATIDYLINOSITOL-GLYCAN BIOSYNTHESIS CLASS F PROTEIN-RELATED"/>
    <property type="match status" value="1"/>
</dbReference>
<evidence type="ECO:0000313" key="6">
    <source>
        <dbReference type="RefSeq" id="XP_028145153.1"/>
    </source>
</evidence>
<organism evidence="5">
    <name type="scientific">Diabrotica virgifera virgifera</name>
    <name type="common">western corn rootworm</name>
    <dbReference type="NCBI Taxonomy" id="50390"/>
    <lineage>
        <taxon>Eukaryota</taxon>
        <taxon>Metazoa</taxon>
        <taxon>Ecdysozoa</taxon>
        <taxon>Arthropoda</taxon>
        <taxon>Hexapoda</taxon>
        <taxon>Insecta</taxon>
        <taxon>Pterygota</taxon>
        <taxon>Neoptera</taxon>
        <taxon>Endopterygota</taxon>
        <taxon>Coleoptera</taxon>
        <taxon>Polyphaga</taxon>
        <taxon>Cucujiformia</taxon>
        <taxon>Chrysomeloidea</taxon>
        <taxon>Chrysomelidae</taxon>
        <taxon>Galerucinae</taxon>
        <taxon>Diabroticina</taxon>
        <taxon>Diabroticites</taxon>
        <taxon>Diabrotica</taxon>
    </lineage>
</organism>
<accession>A0A6P7GGP9</accession>
<dbReference type="Proteomes" id="UP001652700">
    <property type="component" value="Unplaced"/>
</dbReference>
<dbReference type="InterPro" id="IPR002347">
    <property type="entry name" value="SDR_fam"/>
</dbReference>
<dbReference type="Gene3D" id="3.40.50.720">
    <property type="entry name" value="NAD(P)-binding Rossmann-like Domain"/>
    <property type="match status" value="1"/>
</dbReference>
<keyword evidence="1" id="KW-0560">Oxidoreductase</keyword>
<dbReference type="EnsemblMetazoa" id="XM_050654820.1">
    <property type="protein sequence ID" value="XP_050510777.1"/>
    <property type="gene ID" value="LOC126887362"/>
</dbReference>
<comment type="similarity">
    <text evidence="2">Belongs to the short-chain dehydrogenases/reductases (SDR) family.</text>
</comment>
<dbReference type="CDD" id="cd05327">
    <property type="entry name" value="retinol-DH_like_SDR_c_like"/>
    <property type="match status" value="1"/>
</dbReference>
<evidence type="ECO:0000256" key="1">
    <source>
        <dbReference type="ARBA" id="ARBA00023002"/>
    </source>
</evidence>
<evidence type="ECO:0000313" key="4">
    <source>
        <dbReference type="Proteomes" id="UP001652700"/>
    </source>
</evidence>
<dbReference type="OrthoDB" id="542013at2759"/>
<dbReference type="RefSeq" id="XP_028145153.1">
    <property type="nucleotide sequence ID" value="XM_028289352.1"/>
</dbReference>
<proteinExistence type="inferred from homology"/>
<keyword evidence="4" id="KW-1185">Reference proteome</keyword>
<dbReference type="PRINTS" id="PR00080">
    <property type="entry name" value="SDRFAMILY"/>
</dbReference>
<reference evidence="5 6" key="1">
    <citation type="submission" date="2025-04" db="UniProtKB">
        <authorList>
            <consortium name="RefSeq"/>
        </authorList>
    </citation>
    <scope>IDENTIFICATION</scope>
    <source>
        <tissue evidence="5 6">Whole insect</tissue>
    </source>
</reference>
<dbReference type="SUPFAM" id="SSF51735">
    <property type="entry name" value="NAD(P)-binding Rossmann-fold domains"/>
    <property type="match status" value="1"/>
</dbReference>
<evidence type="ECO:0000313" key="5">
    <source>
        <dbReference type="RefSeq" id="XP_028145152.1"/>
    </source>
</evidence>
<gene>
    <name evidence="5 6" type="primary">LOC114338734</name>
</gene>
<protein>
    <submittedName>
        <fullName evidence="5 6">Retinol dehydrogenase 12-like</fullName>
    </submittedName>
</protein>
<dbReference type="Pfam" id="PF00106">
    <property type="entry name" value="adh_short"/>
    <property type="match status" value="1"/>
</dbReference>
<evidence type="ECO:0000313" key="3">
    <source>
        <dbReference type="EnsemblMetazoa" id="XP_050510777.1"/>
    </source>
</evidence>